<organism evidence="2">
    <name type="scientific">Staphylothermus marinus</name>
    <dbReference type="NCBI Taxonomy" id="2280"/>
    <lineage>
        <taxon>Archaea</taxon>
        <taxon>Thermoproteota</taxon>
        <taxon>Thermoprotei</taxon>
        <taxon>Desulfurococcales</taxon>
        <taxon>Desulfurococcaceae</taxon>
        <taxon>Staphylothermus</taxon>
    </lineage>
</organism>
<accession>A0A7C4DA39</accession>
<evidence type="ECO:0000313" key="2">
    <source>
        <dbReference type="EMBL" id="HGM58718.1"/>
    </source>
</evidence>
<feature type="domain" description="GINS subunit" evidence="1">
    <location>
        <begin position="69"/>
        <end position="187"/>
    </location>
</feature>
<dbReference type="InterPro" id="IPR021151">
    <property type="entry name" value="GINS_A"/>
</dbReference>
<proteinExistence type="predicted"/>
<protein>
    <submittedName>
        <fullName evidence="2">DNA replication complex GINS family protein</fullName>
    </submittedName>
</protein>
<reference evidence="2" key="1">
    <citation type="journal article" date="2020" name="mSystems">
        <title>Genome- and Community-Level Interaction Insights into Carbon Utilization and Element Cycling Functions of Hydrothermarchaeota in Hydrothermal Sediment.</title>
        <authorList>
            <person name="Zhou Z."/>
            <person name="Liu Y."/>
            <person name="Xu W."/>
            <person name="Pan J."/>
            <person name="Luo Z.H."/>
            <person name="Li M."/>
        </authorList>
    </citation>
    <scope>NUCLEOTIDE SEQUENCE [LARGE SCALE GENOMIC DNA]</scope>
    <source>
        <strain evidence="2">SpSt-642</strain>
    </source>
</reference>
<dbReference type="Pfam" id="PF05916">
    <property type="entry name" value="Sld5"/>
    <property type="match status" value="1"/>
</dbReference>
<name>A0A7C4DA39_STAMA</name>
<gene>
    <name evidence="2" type="ORF">ENU14_03925</name>
</gene>
<evidence type="ECO:0000259" key="1">
    <source>
        <dbReference type="Pfam" id="PF05916"/>
    </source>
</evidence>
<dbReference type="Gene3D" id="1.20.58.2050">
    <property type="match status" value="1"/>
</dbReference>
<dbReference type="CDD" id="cd11714">
    <property type="entry name" value="GINS_A_archaea"/>
    <property type="match status" value="1"/>
</dbReference>
<dbReference type="InterPro" id="IPR038437">
    <property type="entry name" value="GINS_Psf3_sf"/>
</dbReference>
<comment type="caution">
    <text evidence="2">The sequence shown here is derived from an EMBL/GenBank/DDBJ whole genome shotgun (WGS) entry which is preliminary data.</text>
</comment>
<dbReference type="AlphaFoldDB" id="A0A7C4DA39"/>
<sequence>MVLSLINILMDKLVEFLEREYMEEEVRVEIIGKTTRVFAYEGLVELMRGAEYSVPRWLANILVSENIARVKEQELGIDKLSTIAYNEESLVQKLQLVKIPRYFYLNINRIVRDLENRLKKEIDLSILDDIKKFEELLYTIGRIRVKKILNMVLLTSLPQDTVDKLSEEEKILYNSFKGLLSIWMKKLNLEK</sequence>
<dbReference type="EMBL" id="DTBJ01000029">
    <property type="protein sequence ID" value="HGM58718.1"/>
    <property type="molecule type" value="Genomic_DNA"/>
</dbReference>